<protein>
    <submittedName>
        <fullName evidence="2">Serine/threonine-protein kinase</fullName>
        <ecNumber evidence="2">2.7.11.1</ecNumber>
    </submittedName>
</protein>
<dbReference type="Gene3D" id="1.10.510.10">
    <property type="entry name" value="Transferase(Phosphotransferase) domain 1"/>
    <property type="match status" value="1"/>
</dbReference>
<proteinExistence type="predicted"/>
<evidence type="ECO:0000259" key="1">
    <source>
        <dbReference type="PROSITE" id="PS50011"/>
    </source>
</evidence>
<dbReference type="SMART" id="SM00220">
    <property type="entry name" value="S_TKc"/>
    <property type="match status" value="1"/>
</dbReference>
<dbReference type="InterPro" id="IPR000719">
    <property type="entry name" value="Prot_kinase_dom"/>
</dbReference>
<dbReference type="PANTHER" id="PTHR44329">
    <property type="entry name" value="SERINE/THREONINE-PROTEIN KINASE TNNI3K-RELATED"/>
    <property type="match status" value="1"/>
</dbReference>
<gene>
    <name evidence="2" type="ORF">ACFOOL_15835</name>
</gene>
<reference evidence="3" key="1">
    <citation type="journal article" date="2019" name="Int. J. Syst. Evol. Microbiol.">
        <title>The Global Catalogue of Microorganisms (GCM) 10K type strain sequencing project: providing services to taxonomists for standard genome sequencing and annotation.</title>
        <authorList>
            <consortium name="The Broad Institute Genomics Platform"/>
            <consortium name="The Broad Institute Genome Sequencing Center for Infectious Disease"/>
            <person name="Wu L."/>
            <person name="Ma J."/>
        </authorList>
    </citation>
    <scope>NUCLEOTIDE SEQUENCE [LARGE SCALE GENOMIC DNA]</scope>
    <source>
        <strain evidence="3">KCTC 42281</strain>
    </source>
</reference>
<dbReference type="CDD" id="cd14014">
    <property type="entry name" value="STKc_PknB_like"/>
    <property type="match status" value="1"/>
</dbReference>
<dbReference type="EC" id="2.7.11.1" evidence="2"/>
<dbReference type="EMBL" id="JBHRYD010000016">
    <property type="protein sequence ID" value="MFC3706222.1"/>
    <property type="molecule type" value="Genomic_DNA"/>
</dbReference>
<dbReference type="Gene3D" id="3.30.200.20">
    <property type="entry name" value="Phosphorylase Kinase, domain 1"/>
    <property type="match status" value="1"/>
</dbReference>
<feature type="domain" description="Protein kinase" evidence="1">
    <location>
        <begin position="9"/>
        <end position="266"/>
    </location>
</feature>
<dbReference type="InterPro" id="IPR011009">
    <property type="entry name" value="Kinase-like_dom_sf"/>
</dbReference>
<keyword evidence="2" id="KW-0808">Transferase</keyword>
<accession>A0ABV7X4R6</accession>
<keyword evidence="2" id="KW-0418">Kinase</keyword>
<dbReference type="PROSITE" id="PS50011">
    <property type="entry name" value="PROTEIN_KINASE_DOM"/>
    <property type="match status" value="1"/>
</dbReference>
<dbReference type="RefSeq" id="WP_380098404.1">
    <property type="nucleotide sequence ID" value="NZ_JBHRYD010000016.1"/>
</dbReference>
<keyword evidence="3" id="KW-1185">Reference proteome</keyword>
<dbReference type="InterPro" id="IPR051681">
    <property type="entry name" value="Ser/Thr_Kinases-Pseudokinases"/>
</dbReference>
<evidence type="ECO:0000313" key="2">
    <source>
        <dbReference type="EMBL" id="MFC3706222.1"/>
    </source>
</evidence>
<organism evidence="2 3">
    <name type="scientific">Devosia honganensis</name>
    <dbReference type="NCBI Taxonomy" id="1610527"/>
    <lineage>
        <taxon>Bacteria</taxon>
        <taxon>Pseudomonadati</taxon>
        <taxon>Pseudomonadota</taxon>
        <taxon>Alphaproteobacteria</taxon>
        <taxon>Hyphomicrobiales</taxon>
        <taxon>Devosiaceae</taxon>
        <taxon>Devosia</taxon>
    </lineage>
</organism>
<dbReference type="GO" id="GO:0004674">
    <property type="term" value="F:protein serine/threonine kinase activity"/>
    <property type="evidence" value="ECO:0007669"/>
    <property type="project" value="UniProtKB-EC"/>
</dbReference>
<dbReference type="Proteomes" id="UP001595613">
    <property type="component" value="Unassembled WGS sequence"/>
</dbReference>
<dbReference type="Pfam" id="PF00069">
    <property type="entry name" value="Pkinase"/>
    <property type="match status" value="1"/>
</dbReference>
<name>A0ABV7X4R6_9HYPH</name>
<comment type="caution">
    <text evidence="2">The sequence shown here is derived from an EMBL/GenBank/DDBJ whole genome shotgun (WGS) entry which is preliminary data.</text>
</comment>
<evidence type="ECO:0000313" key="3">
    <source>
        <dbReference type="Proteomes" id="UP001595613"/>
    </source>
</evidence>
<dbReference type="SUPFAM" id="SSF56112">
    <property type="entry name" value="Protein kinase-like (PK-like)"/>
    <property type="match status" value="1"/>
</dbReference>
<sequence length="354" mass="38369">MIALPPRYAKIVKLLSGGGMSDTAICEDSHLQREVVIKGLKPGIEKHRLMDELSALSAIRSKYVVQILDVVYSGNDIVGLVEEILDGPDLAPLPNGAGLSEALRALYPIAAGVADVHAHGRLHRDLKPENMKFDSSGALKLFDFGLAKLTASARTGQLFFSQGYAAPEIFKLDATGQYSFTPAVDVFAIGVTAWWLLNHGQIPDAVKQIPPQLPCMDFSILVPVLPPPIVEMLNRSVHPNPANRPSAEEIRGALARQLLHERHRMLITHGGLEYILDANNRGVTLTEGADTVSILYDGYDFRVASVTGHVRRNNIQLVVGSVLSGAAVIVLGNPFANRYRVSITADVSHPEVML</sequence>